<dbReference type="AlphaFoldDB" id="A0A2U2RGG1"/>
<name>A0A2U2RGG1_9MICO</name>
<evidence type="ECO:0000313" key="2">
    <source>
        <dbReference type="Proteomes" id="UP000245590"/>
    </source>
</evidence>
<dbReference type="Proteomes" id="UP000245590">
    <property type="component" value="Unassembled WGS sequence"/>
</dbReference>
<organism evidence="1 2">
    <name type="scientific">Brachybacterium endophyticum</name>
    <dbReference type="NCBI Taxonomy" id="2182385"/>
    <lineage>
        <taxon>Bacteria</taxon>
        <taxon>Bacillati</taxon>
        <taxon>Actinomycetota</taxon>
        <taxon>Actinomycetes</taxon>
        <taxon>Micrococcales</taxon>
        <taxon>Dermabacteraceae</taxon>
        <taxon>Brachybacterium</taxon>
    </lineage>
</organism>
<dbReference type="EMBL" id="QFKX01000010">
    <property type="protein sequence ID" value="PWH04940.1"/>
    <property type="molecule type" value="Genomic_DNA"/>
</dbReference>
<sequence length="84" mass="9616">MRALAIGEAVTKSLTVAVTIVFCLFEHANGPPKTWEHEEERSAALRAVFGRFPLSSSRRCVLWRWWTARAPWKRWASASFQARA</sequence>
<reference evidence="1 2" key="1">
    <citation type="submission" date="2018-05" db="EMBL/GenBank/DDBJ databases">
        <title>Brachybacterium sp. M1HQ-2T, whole genome shotgun sequence.</title>
        <authorList>
            <person name="Tuo L."/>
        </authorList>
    </citation>
    <scope>NUCLEOTIDE SEQUENCE [LARGE SCALE GENOMIC DNA]</scope>
    <source>
        <strain evidence="1 2">M1HQ-2</strain>
    </source>
</reference>
<comment type="caution">
    <text evidence="1">The sequence shown here is derived from an EMBL/GenBank/DDBJ whole genome shotgun (WGS) entry which is preliminary data.</text>
</comment>
<gene>
    <name evidence="1" type="ORF">DEO23_15830</name>
</gene>
<keyword evidence="2" id="KW-1185">Reference proteome</keyword>
<protein>
    <submittedName>
        <fullName evidence="1">Uncharacterized protein</fullName>
    </submittedName>
</protein>
<evidence type="ECO:0000313" key="1">
    <source>
        <dbReference type="EMBL" id="PWH04940.1"/>
    </source>
</evidence>
<proteinExistence type="predicted"/>
<accession>A0A2U2RGG1</accession>